<name>A0ABN9L5V6_9NEOB</name>
<accession>A0ABN9L5V6</accession>
<reference evidence="1" key="1">
    <citation type="submission" date="2023-07" db="EMBL/GenBank/DDBJ databases">
        <authorList>
            <person name="Stuckert A."/>
        </authorList>
    </citation>
    <scope>NUCLEOTIDE SEQUENCE</scope>
</reference>
<dbReference type="EMBL" id="CAUEEQ010007219">
    <property type="protein sequence ID" value="CAJ0930760.1"/>
    <property type="molecule type" value="Genomic_DNA"/>
</dbReference>
<sequence>MKKYDGWYMEVFTTSKIVRIHVTGSFWSQEMESRTYPLPVKWAGLVTWFPMSIRSNINHQVQLNTGKIWPNVAWTLPGFNQMSIHTLGVATLTSTDGDEFWATIEKWLELGVQDIPKKESWRILLICGTCVSHNNFLMVPRSLLILNKYLFYEYMEHTFQHQYFQ</sequence>
<evidence type="ECO:0000313" key="1">
    <source>
        <dbReference type="EMBL" id="CAJ0930760.1"/>
    </source>
</evidence>
<protein>
    <submittedName>
        <fullName evidence="1">Uncharacterized protein</fullName>
    </submittedName>
</protein>
<evidence type="ECO:0000313" key="2">
    <source>
        <dbReference type="Proteomes" id="UP001176940"/>
    </source>
</evidence>
<gene>
    <name evidence="1" type="ORF">RIMI_LOCUS4472902</name>
</gene>
<organism evidence="1 2">
    <name type="scientific">Ranitomeya imitator</name>
    <name type="common">mimic poison frog</name>
    <dbReference type="NCBI Taxonomy" id="111125"/>
    <lineage>
        <taxon>Eukaryota</taxon>
        <taxon>Metazoa</taxon>
        <taxon>Chordata</taxon>
        <taxon>Craniata</taxon>
        <taxon>Vertebrata</taxon>
        <taxon>Euteleostomi</taxon>
        <taxon>Amphibia</taxon>
        <taxon>Batrachia</taxon>
        <taxon>Anura</taxon>
        <taxon>Neobatrachia</taxon>
        <taxon>Hyloidea</taxon>
        <taxon>Dendrobatidae</taxon>
        <taxon>Dendrobatinae</taxon>
        <taxon>Ranitomeya</taxon>
    </lineage>
</organism>
<proteinExistence type="predicted"/>
<dbReference type="Proteomes" id="UP001176940">
    <property type="component" value="Unassembled WGS sequence"/>
</dbReference>
<comment type="caution">
    <text evidence="1">The sequence shown here is derived from an EMBL/GenBank/DDBJ whole genome shotgun (WGS) entry which is preliminary data.</text>
</comment>
<keyword evidence="2" id="KW-1185">Reference proteome</keyword>